<name>A0A9Q1E5X2_SYNKA</name>
<dbReference type="FunFam" id="3.30.160.60:FF:001818">
    <property type="entry name" value="GDNF-inducible zinc finger protein 1 isoform X1"/>
    <property type="match status" value="1"/>
</dbReference>
<dbReference type="Pfam" id="PF00651">
    <property type="entry name" value="BTB"/>
    <property type="match status" value="1"/>
</dbReference>
<evidence type="ECO:0000256" key="6">
    <source>
        <dbReference type="ARBA" id="ARBA00022833"/>
    </source>
</evidence>
<keyword evidence="3" id="KW-0479">Metal-binding</keyword>
<dbReference type="GO" id="GO:0005634">
    <property type="term" value="C:nucleus"/>
    <property type="evidence" value="ECO:0007669"/>
    <property type="project" value="UniProtKB-SubCell"/>
</dbReference>
<comment type="caution">
    <text evidence="14">The sequence shown here is derived from an EMBL/GenBank/DDBJ whole genome shotgun (WGS) entry which is preliminary data.</text>
</comment>
<dbReference type="FunFam" id="3.30.160.60:FF:002171">
    <property type="entry name" value="Zinc finger and BTB domain-containing protein 16"/>
    <property type="match status" value="1"/>
</dbReference>
<comment type="similarity">
    <text evidence="2">Belongs to the krueppel C2H2-type zinc-finger protein family.</text>
</comment>
<evidence type="ECO:0000256" key="3">
    <source>
        <dbReference type="ARBA" id="ARBA00022723"/>
    </source>
</evidence>
<dbReference type="SUPFAM" id="SSF54695">
    <property type="entry name" value="POZ domain"/>
    <property type="match status" value="1"/>
</dbReference>
<keyword evidence="6" id="KW-0862">Zinc</keyword>
<evidence type="ECO:0000256" key="9">
    <source>
        <dbReference type="ARBA" id="ARBA00023242"/>
    </source>
</evidence>
<evidence type="ECO:0000256" key="5">
    <source>
        <dbReference type="ARBA" id="ARBA00022771"/>
    </source>
</evidence>
<dbReference type="GO" id="GO:0003677">
    <property type="term" value="F:DNA binding"/>
    <property type="evidence" value="ECO:0007669"/>
    <property type="project" value="UniProtKB-KW"/>
</dbReference>
<dbReference type="Pfam" id="PF00096">
    <property type="entry name" value="zf-C2H2"/>
    <property type="match status" value="4"/>
</dbReference>
<feature type="region of interest" description="Disordered" evidence="11">
    <location>
        <begin position="129"/>
        <end position="159"/>
    </location>
</feature>
<dbReference type="FunFam" id="3.30.160.60:FF:000553">
    <property type="entry name" value="Zinc finger and BTB domain-containing protein 16"/>
    <property type="match status" value="1"/>
</dbReference>
<dbReference type="Gene3D" id="3.30.710.10">
    <property type="entry name" value="Potassium Channel Kv1.1, Chain A"/>
    <property type="match status" value="1"/>
</dbReference>
<feature type="domain" description="C2H2-type" evidence="13">
    <location>
        <begin position="288"/>
        <end position="315"/>
    </location>
</feature>
<protein>
    <submittedName>
        <fullName evidence="14">Uncharacterized protein</fullName>
    </submittedName>
</protein>
<feature type="compositionally biased region" description="Low complexity" evidence="11">
    <location>
        <begin position="139"/>
        <end position="159"/>
    </location>
</feature>
<evidence type="ECO:0000313" key="14">
    <source>
        <dbReference type="EMBL" id="KAJ8332813.1"/>
    </source>
</evidence>
<dbReference type="PROSITE" id="PS50097">
    <property type="entry name" value="BTB"/>
    <property type="match status" value="1"/>
</dbReference>
<dbReference type="PANTHER" id="PTHR24394:SF48">
    <property type="entry name" value="ZINC FINGER PROTEIN 771"/>
    <property type="match status" value="1"/>
</dbReference>
<accession>A0A9Q1E5X2</accession>
<dbReference type="Pfam" id="PF12874">
    <property type="entry name" value="zf-met"/>
    <property type="match status" value="1"/>
</dbReference>
<evidence type="ECO:0000256" key="11">
    <source>
        <dbReference type="SAM" id="MobiDB-lite"/>
    </source>
</evidence>
<dbReference type="SUPFAM" id="SSF57667">
    <property type="entry name" value="beta-beta-alpha zinc fingers"/>
    <property type="match status" value="3"/>
</dbReference>
<keyword evidence="5 10" id="KW-0863">Zinc-finger</keyword>
<sequence length="443" mass="49565">MAAQLRNPLSSSFLRRAGELRRVGTLCDAVVTVDGQAFPAHSLVLACASRELERRLTVAKDDGRHSHRRCAVDALSARTFRQVLDYTYADVLEVPVDDLPGLLEAARVLEMEELEKQCLAWLETMNSEAGGGGRRGRRSSGPIGGEPESPEAESLSPGSADLEAFPQVHDSIYSYARFLHPFHHSLLQGPQKLALSVKHGPLGKKALVDAALMDNMRDGAERKHQGTADGVFRCLHCRKEFLDPRQLQTHAVTSSVPLEPPFCPFCGKDQDSGGHAAHLPPHTRKWGHLCSDCGRSFASSTALRRHQRQHTGEVSLHCEYCDRCFRDESSLRSHRRIHSGEKPYQCQRCPKRFSLKHQLDTHYRVHTGEKPFECRLCGQRSRDYSAMIKHLRTHGGATPYQCTICLEYCSSLAAMQKHLKSHPVQDFPPDWSIGSTYLYTSHS</sequence>
<dbReference type="OrthoDB" id="8922241at2759"/>
<feature type="domain" description="C2H2-type" evidence="13">
    <location>
        <begin position="316"/>
        <end position="343"/>
    </location>
</feature>
<evidence type="ECO:0000256" key="2">
    <source>
        <dbReference type="ARBA" id="ARBA00006991"/>
    </source>
</evidence>
<organism evidence="14 15">
    <name type="scientific">Synaphobranchus kaupii</name>
    <name type="common">Kaup's arrowtooth eel</name>
    <dbReference type="NCBI Taxonomy" id="118154"/>
    <lineage>
        <taxon>Eukaryota</taxon>
        <taxon>Metazoa</taxon>
        <taxon>Chordata</taxon>
        <taxon>Craniata</taxon>
        <taxon>Vertebrata</taxon>
        <taxon>Euteleostomi</taxon>
        <taxon>Actinopterygii</taxon>
        <taxon>Neopterygii</taxon>
        <taxon>Teleostei</taxon>
        <taxon>Anguilliformes</taxon>
        <taxon>Synaphobranchidae</taxon>
        <taxon>Synaphobranchus</taxon>
    </lineage>
</organism>
<evidence type="ECO:0000256" key="1">
    <source>
        <dbReference type="ARBA" id="ARBA00004123"/>
    </source>
</evidence>
<dbReference type="InterPro" id="IPR000210">
    <property type="entry name" value="BTB/POZ_dom"/>
</dbReference>
<keyword evidence="4" id="KW-0677">Repeat</keyword>
<proteinExistence type="inferred from homology"/>
<keyword evidence="8" id="KW-0804">Transcription</keyword>
<feature type="domain" description="C2H2-type" evidence="13">
    <location>
        <begin position="372"/>
        <end position="399"/>
    </location>
</feature>
<dbReference type="InterPro" id="IPR036236">
    <property type="entry name" value="Znf_C2H2_sf"/>
</dbReference>
<keyword evidence="7" id="KW-0805">Transcription regulation</keyword>
<evidence type="ECO:0000259" key="13">
    <source>
        <dbReference type="PROSITE" id="PS50157"/>
    </source>
</evidence>
<dbReference type="SMART" id="SM00355">
    <property type="entry name" value="ZnF_C2H2"/>
    <property type="match status" value="6"/>
</dbReference>
<evidence type="ECO:0000313" key="15">
    <source>
        <dbReference type="Proteomes" id="UP001152622"/>
    </source>
</evidence>
<dbReference type="Gene3D" id="3.30.160.60">
    <property type="entry name" value="Classic Zinc Finger"/>
    <property type="match status" value="4"/>
</dbReference>
<keyword evidence="15" id="KW-1185">Reference proteome</keyword>
<dbReference type="InterPro" id="IPR011333">
    <property type="entry name" value="SKP1/BTB/POZ_sf"/>
</dbReference>
<dbReference type="PROSITE" id="PS50157">
    <property type="entry name" value="ZINC_FINGER_C2H2_2"/>
    <property type="match status" value="4"/>
</dbReference>
<dbReference type="PROSITE" id="PS00028">
    <property type="entry name" value="ZINC_FINGER_C2H2_1"/>
    <property type="match status" value="4"/>
</dbReference>
<evidence type="ECO:0000259" key="12">
    <source>
        <dbReference type="PROSITE" id="PS50097"/>
    </source>
</evidence>
<comment type="subcellular location">
    <subcellularLocation>
        <location evidence="1">Nucleus</location>
    </subcellularLocation>
</comment>
<keyword evidence="9" id="KW-0539">Nucleus</keyword>
<dbReference type="AlphaFoldDB" id="A0A9Q1E5X2"/>
<dbReference type="Proteomes" id="UP001152622">
    <property type="component" value="Chromosome 24"/>
</dbReference>
<dbReference type="EMBL" id="JAINUF010000024">
    <property type="protein sequence ID" value="KAJ8332813.1"/>
    <property type="molecule type" value="Genomic_DNA"/>
</dbReference>
<dbReference type="GO" id="GO:0008270">
    <property type="term" value="F:zinc ion binding"/>
    <property type="evidence" value="ECO:0007669"/>
    <property type="project" value="UniProtKB-KW"/>
</dbReference>
<dbReference type="InterPro" id="IPR013087">
    <property type="entry name" value="Znf_C2H2_type"/>
</dbReference>
<gene>
    <name evidence="14" type="ORF">SKAU_G00417090</name>
</gene>
<dbReference type="PANTHER" id="PTHR24394">
    <property type="entry name" value="ZINC FINGER PROTEIN"/>
    <property type="match status" value="1"/>
</dbReference>
<evidence type="ECO:0000256" key="8">
    <source>
        <dbReference type="ARBA" id="ARBA00023163"/>
    </source>
</evidence>
<feature type="domain" description="BTB" evidence="12">
    <location>
        <begin position="27"/>
        <end position="96"/>
    </location>
</feature>
<dbReference type="GO" id="GO:0000981">
    <property type="term" value="F:DNA-binding transcription factor activity, RNA polymerase II-specific"/>
    <property type="evidence" value="ECO:0007669"/>
    <property type="project" value="TreeGrafter"/>
</dbReference>
<evidence type="ECO:0000256" key="4">
    <source>
        <dbReference type="ARBA" id="ARBA00022737"/>
    </source>
</evidence>
<evidence type="ECO:0000256" key="10">
    <source>
        <dbReference type="PROSITE-ProRule" id="PRU00042"/>
    </source>
</evidence>
<reference evidence="14" key="1">
    <citation type="journal article" date="2023" name="Science">
        <title>Genome structures resolve the early diversification of teleost fishes.</title>
        <authorList>
            <person name="Parey E."/>
            <person name="Louis A."/>
            <person name="Montfort J."/>
            <person name="Bouchez O."/>
            <person name="Roques C."/>
            <person name="Iampietro C."/>
            <person name="Lluch J."/>
            <person name="Castinel A."/>
            <person name="Donnadieu C."/>
            <person name="Desvignes T."/>
            <person name="Floi Bucao C."/>
            <person name="Jouanno E."/>
            <person name="Wen M."/>
            <person name="Mejri S."/>
            <person name="Dirks R."/>
            <person name="Jansen H."/>
            <person name="Henkel C."/>
            <person name="Chen W.J."/>
            <person name="Zahm M."/>
            <person name="Cabau C."/>
            <person name="Klopp C."/>
            <person name="Thompson A.W."/>
            <person name="Robinson-Rechavi M."/>
            <person name="Braasch I."/>
            <person name="Lecointre G."/>
            <person name="Bobe J."/>
            <person name="Postlethwait J.H."/>
            <person name="Berthelot C."/>
            <person name="Roest Crollius H."/>
            <person name="Guiguen Y."/>
        </authorList>
    </citation>
    <scope>NUCLEOTIDE SEQUENCE</scope>
    <source>
        <strain evidence="14">WJC10195</strain>
    </source>
</reference>
<feature type="domain" description="C2H2-type" evidence="13">
    <location>
        <begin position="344"/>
        <end position="371"/>
    </location>
</feature>
<dbReference type="SMART" id="SM00225">
    <property type="entry name" value="BTB"/>
    <property type="match status" value="1"/>
</dbReference>
<evidence type="ECO:0000256" key="7">
    <source>
        <dbReference type="ARBA" id="ARBA00023015"/>
    </source>
</evidence>